<proteinExistence type="predicted"/>
<dbReference type="OrthoDB" id="175891at2759"/>
<gene>
    <name evidence="1" type="ORF">Poli38472_000061</name>
</gene>
<dbReference type="AlphaFoldDB" id="A0A8K1CBJ5"/>
<dbReference type="Proteomes" id="UP000794436">
    <property type="component" value="Unassembled WGS sequence"/>
</dbReference>
<evidence type="ECO:0000313" key="2">
    <source>
        <dbReference type="Proteomes" id="UP000794436"/>
    </source>
</evidence>
<organism evidence="1 2">
    <name type="scientific">Pythium oligandrum</name>
    <name type="common">Mycoparasitic fungus</name>
    <dbReference type="NCBI Taxonomy" id="41045"/>
    <lineage>
        <taxon>Eukaryota</taxon>
        <taxon>Sar</taxon>
        <taxon>Stramenopiles</taxon>
        <taxon>Oomycota</taxon>
        <taxon>Peronosporomycetes</taxon>
        <taxon>Pythiales</taxon>
        <taxon>Pythiaceae</taxon>
        <taxon>Pythium</taxon>
    </lineage>
</organism>
<name>A0A8K1CBJ5_PYTOL</name>
<keyword evidence="2" id="KW-1185">Reference proteome</keyword>
<dbReference type="EMBL" id="SPLM01000108">
    <property type="protein sequence ID" value="TMW60019.1"/>
    <property type="molecule type" value="Genomic_DNA"/>
</dbReference>
<accession>A0A8K1CBJ5</accession>
<reference evidence="1" key="1">
    <citation type="submission" date="2019-03" db="EMBL/GenBank/DDBJ databases">
        <title>Long read genome sequence of the mycoparasitic Pythium oligandrum ATCC 38472 isolated from sugarbeet rhizosphere.</title>
        <authorList>
            <person name="Gaulin E."/>
        </authorList>
    </citation>
    <scope>NUCLEOTIDE SEQUENCE</scope>
    <source>
        <strain evidence="1">ATCC 38472_TT</strain>
    </source>
</reference>
<comment type="caution">
    <text evidence="1">The sequence shown here is derived from an EMBL/GenBank/DDBJ whole genome shotgun (WGS) entry which is preliminary data.</text>
</comment>
<protein>
    <submittedName>
        <fullName evidence="1">Uncharacterized protein</fullName>
    </submittedName>
</protein>
<evidence type="ECO:0000313" key="1">
    <source>
        <dbReference type="EMBL" id="TMW60019.1"/>
    </source>
</evidence>
<sequence length="178" mass="19918">MYADVDPAATGGRAFRQARPLSEQVVEGLKFLRRIEHIVIADVTKGDYVISVYFKGARAPSCSTKQSFSKFRNLHKACVGWSSCHVELSPEYGVAPCLYCRAFNDAYEIDQWPGSSDRLFGSKTKLMRVLEARLNEYVQRARGEAQGPYLCEGIENIPLLVAAFLLKGVEMATLRTME</sequence>